<protein>
    <submittedName>
        <fullName evidence="1">Uncharacterized protein</fullName>
    </submittedName>
</protein>
<dbReference type="AlphaFoldDB" id="A0AAV2KZD3"/>
<reference evidence="1 2" key="1">
    <citation type="submission" date="2024-04" db="EMBL/GenBank/DDBJ databases">
        <authorList>
            <person name="Waldvogel A.-M."/>
            <person name="Schoenle A."/>
        </authorList>
    </citation>
    <scope>NUCLEOTIDE SEQUENCE [LARGE SCALE GENOMIC DNA]</scope>
</reference>
<proteinExistence type="predicted"/>
<evidence type="ECO:0000313" key="2">
    <source>
        <dbReference type="Proteomes" id="UP001497482"/>
    </source>
</evidence>
<name>A0AAV2KZD3_KNICA</name>
<gene>
    <name evidence="1" type="ORF">KC01_LOCUS22619</name>
</gene>
<organism evidence="1 2">
    <name type="scientific">Knipowitschia caucasica</name>
    <name type="common">Caucasian dwarf goby</name>
    <name type="synonym">Pomatoschistus caucasicus</name>
    <dbReference type="NCBI Taxonomy" id="637954"/>
    <lineage>
        <taxon>Eukaryota</taxon>
        <taxon>Metazoa</taxon>
        <taxon>Chordata</taxon>
        <taxon>Craniata</taxon>
        <taxon>Vertebrata</taxon>
        <taxon>Euteleostomi</taxon>
        <taxon>Actinopterygii</taxon>
        <taxon>Neopterygii</taxon>
        <taxon>Teleostei</taxon>
        <taxon>Neoteleostei</taxon>
        <taxon>Acanthomorphata</taxon>
        <taxon>Gobiaria</taxon>
        <taxon>Gobiiformes</taxon>
        <taxon>Gobioidei</taxon>
        <taxon>Gobiidae</taxon>
        <taxon>Gobiinae</taxon>
        <taxon>Knipowitschia</taxon>
    </lineage>
</organism>
<keyword evidence="2" id="KW-1185">Reference proteome</keyword>
<accession>A0AAV2KZD3</accession>
<dbReference type="Proteomes" id="UP001497482">
    <property type="component" value="Chromosome 2"/>
</dbReference>
<dbReference type="EMBL" id="OZ035824">
    <property type="protein sequence ID" value="CAL1593524.1"/>
    <property type="molecule type" value="Genomic_DNA"/>
</dbReference>
<sequence>MICSVILSVHDKQGSGQQLSLRPLPRGQSPRLASSCLTSLWTTERAGLWITRAAHKQSHFPSPRREPETKKPWPVSAAHCANFLQSHAPSEPPASFISL</sequence>
<evidence type="ECO:0000313" key="1">
    <source>
        <dbReference type="EMBL" id="CAL1593524.1"/>
    </source>
</evidence>